<gene>
    <name evidence="7" type="ORF">DEBR0S1_34376G</name>
</gene>
<dbReference type="InterPro" id="IPR010291">
    <property type="entry name" value="Ion_channel_UNC-93"/>
</dbReference>
<feature type="transmembrane region" description="Helical" evidence="6">
    <location>
        <begin position="124"/>
        <end position="146"/>
    </location>
</feature>
<sequence>MSITEENETKTPPGTNVDLVTSSASSHDSTREEENNDSDYDPAKWYNKKPFGKLFPFSSGLSQILMVSFVCFLCPGMFNALSGMGGAGLSSATLSNKANIALYSCFATVGFFSGTIVNTFGVRWSLAFGGTGYSIYIGSFLCYKHTGNEGFIIFAGAWLGLTAATLWAATSTCNISYPTEAKKGTYMFIFWAIFNLGGVIGSLIPLAQNMNNSSGDVTDGSYIAFLILTILGAIIALFMLPTKNVRRTDGTKVIYQKNPSIVSELTELVKLLFKEPWILLLFPMFFASNFFYTYEQSDFAIAFTVRTRSLNSLLFWLMQMVGSYVIGILLDLKKLSRRTRGIFGWVSLFILTQVIWGIGMLWVKGRTRNQTVSLIDFKEGRYIGPMFLYMFFGFYDAIWQCYTYWIMGALTNSARKGAIYAGWYKGLQSAGSAIAWSMDLNEKPYKTMYGTTWGLLAGSLVVAFPILYLKVENTTEIEKDLKDIKGVSQELVDELNIQKTITTKERA</sequence>
<reference evidence="7 8" key="1">
    <citation type="submission" date="2019-07" db="EMBL/GenBank/DDBJ databases">
        <authorList>
            <person name="Friedrich A."/>
            <person name="Schacherer J."/>
        </authorList>
    </citation>
    <scope>NUCLEOTIDE SEQUENCE [LARGE SCALE GENOMIC DNA]</scope>
</reference>
<feature type="transmembrane region" description="Helical" evidence="6">
    <location>
        <begin position="342"/>
        <end position="362"/>
    </location>
</feature>
<feature type="region of interest" description="Disordered" evidence="5">
    <location>
        <begin position="1"/>
        <end position="41"/>
    </location>
</feature>
<feature type="transmembrane region" description="Helical" evidence="6">
    <location>
        <begin position="277"/>
        <end position="294"/>
    </location>
</feature>
<keyword evidence="8" id="KW-1185">Reference proteome</keyword>
<organism evidence="7 8">
    <name type="scientific">Dekkera bruxellensis</name>
    <name type="common">Brettanomyces custersii</name>
    <dbReference type="NCBI Taxonomy" id="5007"/>
    <lineage>
        <taxon>Eukaryota</taxon>
        <taxon>Fungi</taxon>
        <taxon>Dikarya</taxon>
        <taxon>Ascomycota</taxon>
        <taxon>Saccharomycotina</taxon>
        <taxon>Pichiomycetes</taxon>
        <taxon>Pichiales</taxon>
        <taxon>Pichiaceae</taxon>
        <taxon>Brettanomyces</taxon>
    </lineage>
</organism>
<dbReference type="Proteomes" id="UP000478008">
    <property type="component" value="Unassembled WGS sequence"/>
</dbReference>
<evidence type="ECO:0000256" key="4">
    <source>
        <dbReference type="ARBA" id="ARBA00023136"/>
    </source>
</evidence>
<keyword evidence="2 6" id="KW-0812">Transmembrane</keyword>
<dbReference type="EMBL" id="CABFWN010000001">
    <property type="protein sequence ID" value="VUG17151.1"/>
    <property type="molecule type" value="Genomic_DNA"/>
</dbReference>
<proteinExistence type="predicted"/>
<dbReference type="PANTHER" id="PTHR23294">
    <property type="entry name" value="ET TRANSLATION PRODUCT-RELATED"/>
    <property type="match status" value="1"/>
</dbReference>
<feature type="transmembrane region" description="Helical" evidence="6">
    <location>
        <begin position="314"/>
        <end position="330"/>
    </location>
</feature>
<evidence type="ECO:0000256" key="5">
    <source>
        <dbReference type="SAM" id="MobiDB-lite"/>
    </source>
</evidence>
<feature type="transmembrane region" description="Helical" evidence="6">
    <location>
        <begin position="448"/>
        <end position="469"/>
    </location>
</feature>
<evidence type="ECO:0000313" key="7">
    <source>
        <dbReference type="EMBL" id="VUG17151.1"/>
    </source>
</evidence>
<feature type="compositionally biased region" description="Polar residues" evidence="5">
    <location>
        <begin position="1"/>
        <end position="27"/>
    </location>
</feature>
<comment type="subcellular location">
    <subcellularLocation>
        <location evidence="1">Membrane</location>
        <topology evidence="1">Multi-pass membrane protein</topology>
    </subcellularLocation>
</comment>
<dbReference type="PANTHER" id="PTHR23294:SF59">
    <property type="entry name" value="UNC93-LIKE PROTEIN C922.05C"/>
    <property type="match status" value="1"/>
</dbReference>
<feature type="transmembrane region" description="Helical" evidence="6">
    <location>
        <begin position="185"/>
        <end position="208"/>
    </location>
</feature>
<dbReference type="Pfam" id="PF05978">
    <property type="entry name" value="UNC-93"/>
    <property type="match status" value="1"/>
</dbReference>
<dbReference type="GO" id="GO:0016020">
    <property type="term" value="C:membrane"/>
    <property type="evidence" value="ECO:0007669"/>
    <property type="project" value="UniProtKB-SubCell"/>
</dbReference>
<evidence type="ECO:0000256" key="6">
    <source>
        <dbReference type="SAM" id="Phobius"/>
    </source>
</evidence>
<evidence type="ECO:0000256" key="2">
    <source>
        <dbReference type="ARBA" id="ARBA00022692"/>
    </source>
</evidence>
<name>A0A7D9CW40_DEKBR</name>
<evidence type="ECO:0000256" key="1">
    <source>
        <dbReference type="ARBA" id="ARBA00004141"/>
    </source>
</evidence>
<keyword evidence="3 6" id="KW-1133">Transmembrane helix</keyword>
<keyword evidence="4 6" id="KW-0472">Membrane</keyword>
<evidence type="ECO:0000256" key="3">
    <source>
        <dbReference type="ARBA" id="ARBA00022989"/>
    </source>
</evidence>
<feature type="transmembrane region" description="Helical" evidence="6">
    <location>
        <begin position="220"/>
        <end position="240"/>
    </location>
</feature>
<feature type="transmembrane region" description="Helical" evidence="6">
    <location>
        <begin position="54"/>
        <end position="78"/>
    </location>
</feature>
<feature type="transmembrane region" description="Helical" evidence="6">
    <location>
        <begin position="152"/>
        <end position="173"/>
    </location>
</feature>
<dbReference type="InterPro" id="IPR051617">
    <property type="entry name" value="UNC-93-like_regulator"/>
</dbReference>
<dbReference type="AlphaFoldDB" id="A0A7D9CW40"/>
<dbReference type="InterPro" id="IPR036259">
    <property type="entry name" value="MFS_trans_sf"/>
</dbReference>
<evidence type="ECO:0000313" key="8">
    <source>
        <dbReference type="Proteomes" id="UP000478008"/>
    </source>
</evidence>
<dbReference type="Gene3D" id="1.20.1250.20">
    <property type="entry name" value="MFS general substrate transporter like domains"/>
    <property type="match status" value="1"/>
</dbReference>
<feature type="transmembrane region" description="Helical" evidence="6">
    <location>
        <begin position="382"/>
        <end position="405"/>
    </location>
</feature>
<accession>A0A7D9CW40</accession>
<dbReference type="SUPFAM" id="SSF103473">
    <property type="entry name" value="MFS general substrate transporter"/>
    <property type="match status" value="1"/>
</dbReference>
<feature type="transmembrane region" description="Helical" evidence="6">
    <location>
        <begin position="98"/>
        <end position="117"/>
    </location>
</feature>
<protein>
    <submittedName>
        <fullName evidence="7">DEBR0S1_34376g1_1</fullName>
    </submittedName>
</protein>